<protein>
    <submittedName>
        <fullName evidence="2">Uncharacterized protein</fullName>
    </submittedName>
</protein>
<feature type="chain" id="PRO_5023040818" evidence="1">
    <location>
        <begin position="22"/>
        <end position="304"/>
    </location>
</feature>
<name>A0A5D6VEK0_9BACT</name>
<evidence type="ECO:0000256" key="1">
    <source>
        <dbReference type="SAM" id="SignalP"/>
    </source>
</evidence>
<keyword evidence="1" id="KW-0732">Signal</keyword>
<reference evidence="2 3" key="1">
    <citation type="submission" date="2019-08" db="EMBL/GenBank/DDBJ databases">
        <authorList>
            <person name="Seo M.-J."/>
        </authorList>
    </citation>
    <scope>NUCLEOTIDE SEQUENCE [LARGE SCALE GENOMIC DNA]</scope>
    <source>
        <strain evidence="2 3">KIGAM108</strain>
    </source>
</reference>
<proteinExistence type="predicted"/>
<dbReference type="RefSeq" id="WP_149069273.1">
    <property type="nucleotide sequence ID" value="NZ_VTHL01000001.1"/>
</dbReference>
<dbReference type="EMBL" id="VTHL01000001">
    <property type="protein sequence ID" value="TYZ14491.1"/>
    <property type="molecule type" value="Genomic_DNA"/>
</dbReference>
<dbReference type="AlphaFoldDB" id="A0A5D6VEK0"/>
<accession>A0A5D6VEK0</accession>
<organism evidence="2 3">
    <name type="scientific">Hymenobacter lutimineralis</name>
    <dbReference type="NCBI Taxonomy" id="2606448"/>
    <lineage>
        <taxon>Bacteria</taxon>
        <taxon>Pseudomonadati</taxon>
        <taxon>Bacteroidota</taxon>
        <taxon>Cytophagia</taxon>
        <taxon>Cytophagales</taxon>
        <taxon>Hymenobacteraceae</taxon>
        <taxon>Hymenobacter</taxon>
    </lineage>
</organism>
<gene>
    <name evidence="2" type="ORF">FY528_01830</name>
</gene>
<sequence>MPKRILPFALLGLLACQQQPATTPVATALPATTETVQTASAALSDVSNSAASGLSTSELKFLKEYNVASLIAKEPDDHEIMNGFYGPDHYRIEFAMLKVRQDSVNPAHYFVQGKNRYKKVVTPFSGEIMLTQLTNQPKMTVPKGEKGKGWRKYVDEQNQLNAYVALGKFTFTEAAGHKGAGTFSGDVIVEFLVSEEGELSAFCRNRQFNSRGGEILFDGKWTNPDTQQQKAVVWVSNIMSFRQDVFAKFTIGERDPDFNPKYAKLGWNTYWQNDEWWAEPGALKAEASAEAGIQATELASTDSL</sequence>
<dbReference type="Proteomes" id="UP000322791">
    <property type="component" value="Unassembled WGS sequence"/>
</dbReference>
<feature type="signal peptide" evidence="1">
    <location>
        <begin position="1"/>
        <end position="21"/>
    </location>
</feature>
<evidence type="ECO:0000313" key="3">
    <source>
        <dbReference type="Proteomes" id="UP000322791"/>
    </source>
</evidence>
<evidence type="ECO:0000313" key="2">
    <source>
        <dbReference type="EMBL" id="TYZ14491.1"/>
    </source>
</evidence>
<keyword evidence="3" id="KW-1185">Reference proteome</keyword>
<dbReference type="PROSITE" id="PS51257">
    <property type="entry name" value="PROKAR_LIPOPROTEIN"/>
    <property type="match status" value="1"/>
</dbReference>
<comment type="caution">
    <text evidence="2">The sequence shown here is derived from an EMBL/GenBank/DDBJ whole genome shotgun (WGS) entry which is preliminary data.</text>
</comment>